<accession>A0A9P4JT52</accession>
<evidence type="ECO:0000313" key="2">
    <source>
        <dbReference type="EMBL" id="KAF2204685.1"/>
    </source>
</evidence>
<feature type="compositionally biased region" description="Low complexity" evidence="1">
    <location>
        <begin position="568"/>
        <end position="578"/>
    </location>
</feature>
<feature type="region of interest" description="Disordered" evidence="1">
    <location>
        <begin position="1018"/>
        <end position="1097"/>
    </location>
</feature>
<organism evidence="2 3">
    <name type="scientific">Delitschia confertaspora ATCC 74209</name>
    <dbReference type="NCBI Taxonomy" id="1513339"/>
    <lineage>
        <taxon>Eukaryota</taxon>
        <taxon>Fungi</taxon>
        <taxon>Dikarya</taxon>
        <taxon>Ascomycota</taxon>
        <taxon>Pezizomycotina</taxon>
        <taxon>Dothideomycetes</taxon>
        <taxon>Pleosporomycetidae</taxon>
        <taxon>Pleosporales</taxon>
        <taxon>Delitschiaceae</taxon>
        <taxon>Delitschia</taxon>
    </lineage>
</organism>
<feature type="compositionally biased region" description="Basic and acidic residues" evidence="1">
    <location>
        <begin position="101"/>
        <end position="117"/>
    </location>
</feature>
<feature type="compositionally biased region" description="Pro residues" evidence="1">
    <location>
        <begin position="715"/>
        <end position="724"/>
    </location>
</feature>
<dbReference type="EMBL" id="ML993871">
    <property type="protein sequence ID" value="KAF2204685.1"/>
    <property type="molecule type" value="Genomic_DNA"/>
</dbReference>
<feature type="region of interest" description="Disordered" evidence="1">
    <location>
        <begin position="745"/>
        <end position="972"/>
    </location>
</feature>
<feature type="compositionally biased region" description="Low complexity" evidence="1">
    <location>
        <begin position="1407"/>
        <end position="1442"/>
    </location>
</feature>
<feature type="region of interest" description="Disordered" evidence="1">
    <location>
        <begin position="1213"/>
        <end position="1287"/>
    </location>
</feature>
<feature type="compositionally biased region" description="Low complexity" evidence="1">
    <location>
        <begin position="191"/>
        <end position="204"/>
    </location>
</feature>
<feature type="region of interest" description="Disordered" evidence="1">
    <location>
        <begin position="1"/>
        <end position="362"/>
    </location>
</feature>
<feature type="region of interest" description="Disordered" evidence="1">
    <location>
        <begin position="377"/>
        <end position="630"/>
    </location>
</feature>
<feature type="compositionally biased region" description="Polar residues" evidence="1">
    <location>
        <begin position="1033"/>
        <end position="1042"/>
    </location>
</feature>
<feature type="compositionally biased region" description="Polar residues" evidence="1">
    <location>
        <begin position="338"/>
        <end position="353"/>
    </location>
</feature>
<gene>
    <name evidence="2" type="ORF">GQ43DRAFT_136652</name>
</gene>
<feature type="compositionally biased region" description="Basic and acidic residues" evidence="1">
    <location>
        <begin position="1052"/>
        <end position="1061"/>
    </location>
</feature>
<name>A0A9P4JT52_9PLEO</name>
<feature type="compositionally biased region" description="Polar residues" evidence="1">
    <location>
        <begin position="840"/>
        <end position="865"/>
    </location>
</feature>
<proteinExistence type="predicted"/>
<feature type="compositionally biased region" description="Basic and acidic residues" evidence="1">
    <location>
        <begin position="271"/>
        <end position="283"/>
    </location>
</feature>
<dbReference type="Proteomes" id="UP000799536">
    <property type="component" value="Unassembled WGS sequence"/>
</dbReference>
<feature type="compositionally biased region" description="Polar residues" evidence="1">
    <location>
        <begin position="1256"/>
        <end position="1266"/>
    </location>
</feature>
<feature type="compositionally biased region" description="Basic and acidic residues" evidence="1">
    <location>
        <begin position="465"/>
        <end position="486"/>
    </location>
</feature>
<feature type="compositionally biased region" description="Polar residues" evidence="1">
    <location>
        <begin position="488"/>
        <end position="497"/>
    </location>
</feature>
<sequence length="1452" mass="154557">MAEQITQDVVKEAQSMGYHSPIDDTATNTKTSAGDGETPTGSATADSNHPKSVPTTSETAPNTVASQVDGTSVLNKLDEDTVPTPKTESDKQPQSSAAPKGTKEELVNGDSGEHSAAEDALPQASAEVSGASDTDISRPGSVDPAKARPASHLRSNSLKKPTSFKSVSVTKNFLAKSAVSTPSSRPGDKGSATAQTSAPAQQTAKPRLVAKSGSGIGNVPRSSLKLNGAGSGPDASKVWNKNQPIPPPPPKQFTDEELKQQYGIHLATRLPADEDSKEAKWADIDDDEDDWAPDTVQWMDGTKSTVTAAENQPPPPLEEPKPTVKNETPVESPKPMITVNTIAPRPSSTNGTKTILKPGIHSTISSNKTSLVLKGQPEKPTLVAKPPAPATIKSPWAPLPPVEKVSPVQITPPVQQPPPPRFSQKDGPAYDAMPPPVTKEYAPDDFNRTWRDERANKELFNSHNGRYEPVNDVRRGSFRDAHREGNFRQPSVLQRPTQDGPAEPSAAFQTSRTSGDGPAWGRRRGSSNVSGEGGGRMSFDRRLADAPPIPINLQRRESQSVHGSDGITPTGTPLPGLPQRHLGEHGSAGPEQHPSWAHKSSPSVAHAQLASPYGSVGSPNHVEPAAPAAAVPFEDPVEVQKRLMHEKLERARLQKQKEREEEERQEAEKKERLRKKLEALGGAKPDEPKLAVKERSPARPAEKSPLKEKAVPVPVQSPPKPPVPTSEGEVAQYGMMKVHQPHPVKKMVPHDMNFGTPKSSKAIETAQKPSSSPVKAEVQPKASNLFRESGYTHQAPVSTFNRDYNSIQKEQAKPQANSLTQKPEVEARSSPQVLQPAPPSTWTNPLSQPPRTTWNALSAAPTSTVWGPPGTRERALGNGTFDSGYNRGQPRPVSHPLPPQTQTGQSPAIDLHQPFSLPPQKPPIAPNQHFAQTPTHVQADSAPAKQDRPAPQHVNETHPPGPIAPPASTSGRLAGSAWANFGATIRRNDHAGAIKAREDYEALGGDVFRPDIKEVYSDRKSGAKEQKDFVGVTPSSNMTSKSDGPPPTTETVEVKAKDEIAKPASANVTTSKETAAAQPVINTPAHVQPTSQSARSSRFFPRAPEVALQTEAPMQPSLASKTFGSPPPPETQSHPVFGGNSERPVVRIPRPSPRVCLPPPTTSPVVVEPAANPAEGAVGAVIMPVRPHVAMGARPLALTQEWQARFNGLLGRTTPAPSAPVPATRVQPATTSNSQSKPGSLAVAAASKAPLDVRQGTGSATVSLPTSAGKKAPVDDSSNNVTSRDSAEQTLLEEREFGSLPTIKLPQVPHLAANEPSSIGISKVRPHLRVDRNLKVVSRQEFNMDDNNNADTIAVVIKLANMADAVTKSVPKPRGSRRAPGGKPKRNYSSGGAPPNASQNPRSRKPSNYQGQSASSQSSPRPSTGSGSWSSNNNSRSTPPHSAWSRRAAPVH</sequence>
<feature type="compositionally biased region" description="Polar residues" evidence="1">
    <location>
        <begin position="153"/>
        <end position="171"/>
    </location>
</feature>
<comment type="caution">
    <text evidence="2">The sequence shown here is derived from an EMBL/GenBank/DDBJ whole genome shotgun (WGS) entry which is preliminary data.</text>
</comment>
<feature type="compositionally biased region" description="Polar residues" evidence="1">
    <location>
        <begin position="53"/>
        <end position="74"/>
    </location>
</feature>
<dbReference type="OrthoDB" id="5416983at2759"/>
<feature type="compositionally biased region" description="Basic and acidic residues" evidence="1">
    <location>
        <begin position="642"/>
        <end position="659"/>
    </location>
</feature>
<evidence type="ECO:0000256" key="1">
    <source>
        <dbReference type="SAM" id="MobiDB-lite"/>
    </source>
</evidence>
<feature type="compositionally biased region" description="Basic and acidic residues" evidence="1">
    <location>
        <begin position="1018"/>
        <end position="1028"/>
    </location>
</feature>
<evidence type="ECO:0000313" key="3">
    <source>
        <dbReference type="Proteomes" id="UP000799536"/>
    </source>
</evidence>
<reference evidence="2" key="1">
    <citation type="journal article" date="2020" name="Stud. Mycol.">
        <title>101 Dothideomycetes genomes: a test case for predicting lifestyles and emergence of pathogens.</title>
        <authorList>
            <person name="Haridas S."/>
            <person name="Albert R."/>
            <person name="Binder M."/>
            <person name="Bloem J."/>
            <person name="Labutti K."/>
            <person name="Salamov A."/>
            <person name="Andreopoulos B."/>
            <person name="Baker S."/>
            <person name="Barry K."/>
            <person name="Bills G."/>
            <person name="Bluhm B."/>
            <person name="Cannon C."/>
            <person name="Castanera R."/>
            <person name="Culley D."/>
            <person name="Daum C."/>
            <person name="Ezra D."/>
            <person name="Gonzalez J."/>
            <person name="Henrissat B."/>
            <person name="Kuo A."/>
            <person name="Liang C."/>
            <person name="Lipzen A."/>
            <person name="Lutzoni F."/>
            <person name="Magnuson J."/>
            <person name="Mondo S."/>
            <person name="Nolan M."/>
            <person name="Ohm R."/>
            <person name="Pangilinan J."/>
            <person name="Park H.-J."/>
            <person name="Ramirez L."/>
            <person name="Alfaro M."/>
            <person name="Sun H."/>
            <person name="Tritt A."/>
            <person name="Yoshinaga Y."/>
            <person name="Zwiers L.-H."/>
            <person name="Turgeon B."/>
            <person name="Goodwin S."/>
            <person name="Spatafora J."/>
            <person name="Crous P."/>
            <person name="Grigoriev I."/>
        </authorList>
    </citation>
    <scope>NUCLEOTIDE SEQUENCE</scope>
    <source>
        <strain evidence="2">ATCC 74209</strain>
    </source>
</reference>
<feature type="compositionally biased region" description="Low complexity" evidence="1">
    <location>
        <begin position="1213"/>
        <end position="1224"/>
    </location>
</feature>
<keyword evidence="3" id="KW-1185">Reference proteome</keyword>
<feature type="compositionally biased region" description="Basic and acidic residues" evidence="1">
    <location>
        <begin position="684"/>
        <end position="710"/>
    </location>
</feature>
<feature type="compositionally biased region" description="Polar residues" evidence="1">
    <location>
        <begin position="929"/>
        <end position="938"/>
    </location>
</feature>
<protein>
    <submittedName>
        <fullName evidence="2">Uncharacterized protein</fullName>
    </submittedName>
</protein>
<feature type="compositionally biased region" description="Polar residues" evidence="1">
    <location>
        <begin position="791"/>
        <end position="821"/>
    </location>
</feature>
<feature type="region of interest" description="Disordered" evidence="1">
    <location>
        <begin position="642"/>
        <end position="728"/>
    </location>
</feature>
<feature type="region of interest" description="Disordered" evidence="1">
    <location>
        <begin position="1367"/>
        <end position="1452"/>
    </location>
</feature>
<feature type="region of interest" description="Disordered" evidence="1">
    <location>
        <begin position="1110"/>
        <end position="1157"/>
    </location>
</feature>
<feature type="compositionally biased region" description="Pro residues" evidence="1">
    <location>
        <begin position="916"/>
        <end position="925"/>
    </location>
</feature>
<feature type="compositionally biased region" description="Basic and acidic residues" evidence="1">
    <location>
        <begin position="441"/>
        <end position="457"/>
    </location>
</feature>
<feature type="compositionally biased region" description="Polar residues" evidence="1">
    <location>
        <begin position="1227"/>
        <end position="1238"/>
    </location>
</feature>